<dbReference type="GO" id="GO:0005737">
    <property type="term" value="C:cytoplasm"/>
    <property type="evidence" value="ECO:0007669"/>
    <property type="project" value="TreeGrafter"/>
</dbReference>
<dbReference type="Proteomes" id="UP000256774">
    <property type="component" value="Unassembled WGS sequence"/>
</dbReference>
<dbReference type="RefSeq" id="WP_220375682.1">
    <property type="nucleotide sequence ID" value="NZ_QUNR01000001.1"/>
</dbReference>
<organism evidence="9 10">
    <name type="scientific">Paraperlucidibaca baekdonensis</name>
    <dbReference type="NCBI Taxonomy" id="748120"/>
    <lineage>
        <taxon>Bacteria</taxon>
        <taxon>Pseudomonadati</taxon>
        <taxon>Pseudomonadota</taxon>
        <taxon>Gammaproteobacteria</taxon>
        <taxon>Moraxellales</taxon>
        <taxon>Moraxellaceae</taxon>
        <taxon>Paraperlucidibaca</taxon>
    </lineage>
</organism>
<name>A0A3E0H977_9GAMM</name>
<feature type="domain" description="Aldehyde dehydrogenase" evidence="8">
    <location>
        <begin position="23"/>
        <end position="450"/>
    </location>
</feature>
<evidence type="ECO:0000256" key="6">
    <source>
        <dbReference type="PROSITE-ProRule" id="PRU10007"/>
    </source>
</evidence>
<comment type="similarity">
    <text evidence="1 4 7">Belongs to the aldehyde dehydrogenase family.</text>
</comment>
<feature type="active site" evidence="5 6">
    <location>
        <position position="225"/>
    </location>
</feature>
<proteinExistence type="inferred from homology"/>
<dbReference type="GO" id="GO:0004029">
    <property type="term" value="F:aldehyde dehydrogenase (NAD+) activity"/>
    <property type="evidence" value="ECO:0007669"/>
    <property type="project" value="TreeGrafter"/>
</dbReference>
<dbReference type="SUPFAM" id="SSF53720">
    <property type="entry name" value="ALDH-like"/>
    <property type="match status" value="1"/>
</dbReference>
<evidence type="ECO:0000256" key="2">
    <source>
        <dbReference type="ARBA" id="ARBA00023002"/>
    </source>
</evidence>
<dbReference type="InterPro" id="IPR015590">
    <property type="entry name" value="Aldehyde_DH_dom"/>
</dbReference>
<dbReference type="PROSITE" id="PS00687">
    <property type="entry name" value="ALDEHYDE_DEHYDR_GLU"/>
    <property type="match status" value="1"/>
</dbReference>
<dbReference type="InterPro" id="IPR012394">
    <property type="entry name" value="Aldehyde_DH_NAD(P)"/>
</dbReference>
<dbReference type="PANTHER" id="PTHR43570">
    <property type="entry name" value="ALDEHYDE DEHYDROGENASE"/>
    <property type="match status" value="1"/>
</dbReference>
<dbReference type="PIRSF" id="PIRSF036492">
    <property type="entry name" value="ALDH"/>
    <property type="match status" value="1"/>
</dbReference>
<dbReference type="AlphaFoldDB" id="A0A3E0H977"/>
<accession>A0A3E0H977</accession>
<evidence type="ECO:0000256" key="4">
    <source>
        <dbReference type="PIRNR" id="PIRNR036492"/>
    </source>
</evidence>
<dbReference type="Gene3D" id="3.40.605.10">
    <property type="entry name" value="Aldehyde Dehydrogenase, Chain A, domain 1"/>
    <property type="match status" value="1"/>
</dbReference>
<keyword evidence="10" id="KW-1185">Reference proteome</keyword>
<dbReference type="GO" id="GO:0006081">
    <property type="term" value="P:aldehyde metabolic process"/>
    <property type="evidence" value="ECO:0007669"/>
    <property type="project" value="InterPro"/>
</dbReference>
<evidence type="ECO:0000256" key="3">
    <source>
        <dbReference type="ARBA" id="ARBA00023027"/>
    </source>
</evidence>
<dbReference type="InterPro" id="IPR016162">
    <property type="entry name" value="Ald_DH_N"/>
</dbReference>
<evidence type="ECO:0000259" key="8">
    <source>
        <dbReference type="Pfam" id="PF00171"/>
    </source>
</evidence>
<evidence type="ECO:0000256" key="7">
    <source>
        <dbReference type="RuleBase" id="RU003345"/>
    </source>
</evidence>
<dbReference type="Pfam" id="PF00171">
    <property type="entry name" value="Aldedh"/>
    <property type="match status" value="1"/>
</dbReference>
<evidence type="ECO:0000313" key="10">
    <source>
        <dbReference type="Proteomes" id="UP000256774"/>
    </source>
</evidence>
<dbReference type="PANTHER" id="PTHR43570:SF20">
    <property type="entry name" value="ALDEHYDE DEHYDROGENASE ALDX-RELATED"/>
    <property type="match status" value="1"/>
</dbReference>
<dbReference type="Gene3D" id="3.40.309.10">
    <property type="entry name" value="Aldehyde Dehydrogenase, Chain A, domain 2"/>
    <property type="match status" value="1"/>
</dbReference>
<evidence type="ECO:0000256" key="1">
    <source>
        <dbReference type="ARBA" id="ARBA00009986"/>
    </source>
</evidence>
<reference evidence="9 10" key="1">
    <citation type="submission" date="2018-08" db="EMBL/GenBank/DDBJ databases">
        <title>Genomic Encyclopedia of Type Strains, Phase IV (KMG-IV): sequencing the most valuable type-strain genomes for metagenomic binning, comparative biology and taxonomic classification.</title>
        <authorList>
            <person name="Goeker M."/>
        </authorList>
    </citation>
    <scope>NUCLEOTIDE SEQUENCE [LARGE SCALE GENOMIC DNA]</scope>
    <source>
        <strain evidence="9 10">DSM 26022</strain>
    </source>
</reference>
<protein>
    <recommendedName>
        <fullName evidence="4">Aldehyde dehydrogenase</fullName>
    </recommendedName>
</protein>
<evidence type="ECO:0000313" key="9">
    <source>
        <dbReference type="EMBL" id="REH40223.1"/>
    </source>
</evidence>
<evidence type="ECO:0000256" key="5">
    <source>
        <dbReference type="PIRSR" id="PIRSR036492-1"/>
    </source>
</evidence>
<keyword evidence="3" id="KW-0520">NAD</keyword>
<dbReference type="InterPro" id="IPR016163">
    <property type="entry name" value="Ald_DH_C"/>
</dbReference>
<feature type="active site" evidence="5">
    <location>
        <position position="259"/>
    </location>
</feature>
<comment type="caution">
    <text evidence="9">The sequence shown here is derived from an EMBL/GenBank/DDBJ whole genome shotgun (WGS) entry which is preliminary data.</text>
</comment>
<dbReference type="InterPro" id="IPR016161">
    <property type="entry name" value="Ald_DH/histidinol_DH"/>
</dbReference>
<sequence length="481" mass="52993">MVAHNAALAEQNPQVADMQRIFNAQRASYGLRPMPSAEERIAGLKRLRDVIVKYQDDLADAVSQDFGHRSTHETKIAEVLTSLEAVKYALKNVKGWMKPQKRHSGILAMPAKARVHPQPLGLVGVVVPWNYPIFLALGPLVGALSAGNRVMIKSSSFTPRLGETLRRMLAEAFAEDSVAVITGRGEVSEAFSHMPFDQITFTGSTNVGRTIMQNAAVNLTPVVLELGGKSPTIVHESYPMRDAAERIAFGKCWNAGQTCVAPDYLLLPRGKTDEFVIAFTAQVSKMYPTLVTNADYTSIVNDKQYTRIQSYLADAREQGARVIEINPANERFENTRKIPPTIVIGAKPEMLIMQNEIFGPILPILEVESLSQALEFVNARARPLALYYFDNDSARADYVVTHTHSGATGINDVVTHVGVDDLPFGGVGPSGMGRYHAYEGFQTYSNMKAVLERASIYSVRYILPPFNKATHTLIKKLFLGQ</sequence>
<dbReference type="EMBL" id="QUNR01000001">
    <property type="protein sequence ID" value="REH40223.1"/>
    <property type="molecule type" value="Genomic_DNA"/>
</dbReference>
<gene>
    <name evidence="9" type="ORF">DFR26_0422</name>
</gene>
<keyword evidence="2 4" id="KW-0560">Oxidoreductase</keyword>
<dbReference type="InterPro" id="IPR029510">
    <property type="entry name" value="Ald_DH_CS_GLU"/>
</dbReference>
<dbReference type="CDD" id="cd07133">
    <property type="entry name" value="ALDH_CALDH_CalB"/>
    <property type="match status" value="1"/>
</dbReference>